<evidence type="ECO:0000313" key="2">
    <source>
        <dbReference type="RefSeq" id="XP_025836938.1"/>
    </source>
</evidence>
<dbReference type="FunCoup" id="A0A7F5RLP7">
    <property type="interactions" value="702"/>
</dbReference>
<dbReference type="InParanoid" id="A0A7F5RLP7"/>
<dbReference type="GeneID" id="112906639"/>
<gene>
    <name evidence="2" type="primary">LOC112906639</name>
</gene>
<accession>A0A7F5RLP7</accession>
<evidence type="ECO:0000313" key="1">
    <source>
        <dbReference type="Proteomes" id="UP000192223"/>
    </source>
</evidence>
<dbReference type="RefSeq" id="XP_025836938.1">
    <property type="nucleotide sequence ID" value="XM_025981153.1"/>
</dbReference>
<organism evidence="1 2">
    <name type="scientific">Agrilus planipennis</name>
    <name type="common">Emerald ash borer</name>
    <name type="synonym">Agrilus marcopoli</name>
    <dbReference type="NCBI Taxonomy" id="224129"/>
    <lineage>
        <taxon>Eukaryota</taxon>
        <taxon>Metazoa</taxon>
        <taxon>Ecdysozoa</taxon>
        <taxon>Arthropoda</taxon>
        <taxon>Hexapoda</taxon>
        <taxon>Insecta</taxon>
        <taxon>Pterygota</taxon>
        <taxon>Neoptera</taxon>
        <taxon>Endopterygota</taxon>
        <taxon>Coleoptera</taxon>
        <taxon>Polyphaga</taxon>
        <taxon>Elateriformia</taxon>
        <taxon>Buprestoidea</taxon>
        <taxon>Buprestidae</taxon>
        <taxon>Agrilinae</taxon>
        <taxon>Agrilus</taxon>
    </lineage>
</organism>
<proteinExistence type="predicted"/>
<dbReference type="KEGG" id="apln:112906639"/>
<dbReference type="Proteomes" id="UP000192223">
    <property type="component" value="Unplaced"/>
</dbReference>
<reference evidence="2" key="1">
    <citation type="submission" date="2025-08" db="UniProtKB">
        <authorList>
            <consortium name="RefSeq"/>
        </authorList>
    </citation>
    <scope>IDENTIFICATION</scope>
    <source>
        <tissue evidence="2">Entire body</tissue>
    </source>
</reference>
<protein>
    <submittedName>
        <fullName evidence="2">Parkin coregulated gene protein homolog</fullName>
    </submittedName>
</protein>
<sequence length="204" mass="23448">MVSGKEFRSTIRQPLPGAPKSKECRIVPAFTIQALQKNTCILPPPKCNVLKPRPPKSTQFRVHYKRGELPIALDANRRLSWKVDIHKLDYHHYLPMFFDGLCETEAPYKAIMCTVLKVMQALVKCDDMVGEALVPYYRQLLPVLNLYKERNVNCGDAIDYSQMRGENLCDLVNETLEILEKYGGEDAFINIKYLIPTYESCMMN</sequence>
<dbReference type="PANTHER" id="PTHR21207:SF2">
    <property type="entry name" value="PARKIN COREGULATED GENE PROTEIN"/>
    <property type="match status" value="1"/>
</dbReference>
<keyword evidence="1" id="KW-1185">Reference proteome</keyword>
<name>A0A7F5RLP7_AGRPL</name>
<dbReference type="OrthoDB" id="5954824at2759"/>
<dbReference type="InterPro" id="IPR019399">
    <property type="entry name" value="Parkin_co-regulated_protein"/>
</dbReference>
<dbReference type="GO" id="GO:0051879">
    <property type="term" value="F:Hsp90 protein binding"/>
    <property type="evidence" value="ECO:0007669"/>
    <property type="project" value="TreeGrafter"/>
</dbReference>
<dbReference type="GO" id="GO:0030544">
    <property type="term" value="F:Hsp70 protein binding"/>
    <property type="evidence" value="ECO:0007669"/>
    <property type="project" value="TreeGrafter"/>
</dbReference>
<dbReference type="AlphaFoldDB" id="A0A7F5RLP7"/>
<dbReference type="PANTHER" id="PTHR21207">
    <property type="entry name" value="PARKIN COREGULATED GENE PROTEIN PARK2 COREGULATED"/>
    <property type="match status" value="1"/>
</dbReference>
<dbReference type="Pfam" id="PF10274">
    <property type="entry name" value="ParcG"/>
    <property type="match status" value="1"/>
</dbReference>